<name>A0A4Z1EQJ0_9HELO</name>
<dbReference type="EMBL" id="PQXI01000634">
    <property type="protein sequence ID" value="TGO14606.1"/>
    <property type="molecule type" value="Genomic_DNA"/>
</dbReference>
<sequence length="288" mass="31620">MSPPQISVDVALTLLRNSDTNFLIGYENSIPDPRYLTIEQRKDHTAAVLGNTEPHKFIYFHFRKVDDWVRSKQIIMHKYPNARHHDWNNQDDINKLNVFRIAAITLGLTGTDVSVGERCWSVVPKSLKRMWFPNLNNPIALVHSTTQAGAEASEEQQGSAEAEGGMTPEAFDDHSVVVDSSDDDDLSSDGVRDRQALRAYQATQTALASSSNIPVGSPILNPELSSVSTHSGSPILYSPFIGSSIVGPQPLSLPAEIESLSLNDDPDAMDFELENSVNNEGYGESSLL</sequence>
<keyword evidence="3" id="KW-1185">Reference proteome</keyword>
<gene>
    <name evidence="2" type="ORF">BPAE_0636g00020</name>
</gene>
<feature type="region of interest" description="Disordered" evidence="1">
    <location>
        <begin position="146"/>
        <end position="168"/>
    </location>
</feature>
<dbReference type="Proteomes" id="UP000297910">
    <property type="component" value="Unassembled WGS sequence"/>
</dbReference>
<reference evidence="2 3" key="1">
    <citation type="submission" date="2017-12" db="EMBL/GenBank/DDBJ databases">
        <title>Comparative genomics of Botrytis spp.</title>
        <authorList>
            <person name="Valero-Jimenez C.A."/>
            <person name="Tapia P."/>
            <person name="Veloso J."/>
            <person name="Silva-Moreno E."/>
            <person name="Staats M."/>
            <person name="Valdes J.H."/>
            <person name="Van Kan J.A.L."/>
        </authorList>
    </citation>
    <scope>NUCLEOTIDE SEQUENCE [LARGE SCALE GENOMIC DNA]</scope>
    <source>
        <strain evidence="2 3">Bp0003</strain>
    </source>
</reference>
<evidence type="ECO:0000313" key="3">
    <source>
        <dbReference type="Proteomes" id="UP000297910"/>
    </source>
</evidence>
<evidence type="ECO:0000313" key="2">
    <source>
        <dbReference type="EMBL" id="TGO14606.1"/>
    </source>
</evidence>
<feature type="compositionally biased region" description="Acidic residues" evidence="1">
    <location>
        <begin position="264"/>
        <end position="273"/>
    </location>
</feature>
<feature type="compositionally biased region" description="Low complexity" evidence="1">
    <location>
        <begin position="147"/>
        <end position="165"/>
    </location>
</feature>
<proteinExistence type="predicted"/>
<comment type="caution">
    <text evidence="2">The sequence shown here is derived from an EMBL/GenBank/DDBJ whole genome shotgun (WGS) entry which is preliminary data.</text>
</comment>
<feature type="region of interest" description="Disordered" evidence="1">
    <location>
        <begin position="263"/>
        <end position="288"/>
    </location>
</feature>
<dbReference type="AlphaFoldDB" id="A0A4Z1EQJ0"/>
<evidence type="ECO:0000256" key="1">
    <source>
        <dbReference type="SAM" id="MobiDB-lite"/>
    </source>
</evidence>
<organism evidence="2 3">
    <name type="scientific">Botrytis paeoniae</name>
    <dbReference type="NCBI Taxonomy" id="278948"/>
    <lineage>
        <taxon>Eukaryota</taxon>
        <taxon>Fungi</taxon>
        <taxon>Dikarya</taxon>
        <taxon>Ascomycota</taxon>
        <taxon>Pezizomycotina</taxon>
        <taxon>Leotiomycetes</taxon>
        <taxon>Helotiales</taxon>
        <taxon>Sclerotiniaceae</taxon>
        <taxon>Botrytis</taxon>
    </lineage>
</organism>
<accession>A0A4Z1EQJ0</accession>
<protein>
    <submittedName>
        <fullName evidence="2">Uncharacterized protein</fullName>
    </submittedName>
</protein>